<sequence>RLPLFELYSVVLVASLLHMITNGSENESVIVAASPHVGLHSSQCRQSMSTPQEYMLSLAEHSTMEVRPVLLRISRSSADCLLLNGHLLY</sequence>
<evidence type="ECO:0000313" key="3">
    <source>
        <dbReference type="Proteomes" id="UP001328107"/>
    </source>
</evidence>
<dbReference type="AlphaFoldDB" id="A0AAN4ZHK2"/>
<organism evidence="2 3">
    <name type="scientific">Pristionchus mayeri</name>
    <dbReference type="NCBI Taxonomy" id="1317129"/>
    <lineage>
        <taxon>Eukaryota</taxon>
        <taxon>Metazoa</taxon>
        <taxon>Ecdysozoa</taxon>
        <taxon>Nematoda</taxon>
        <taxon>Chromadorea</taxon>
        <taxon>Rhabditida</taxon>
        <taxon>Rhabditina</taxon>
        <taxon>Diplogasteromorpha</taxon>
        <taxon>Diplogasteroidea</taxon>
        <taxon>Neodiplogasteridae</taxon>
        <taxon>Pristionchus</taxon>
    </lineage>
</organism>
<protein>
    <submittedName>
        <fullName evidence="2">Uncharacterized protein</fullName>
    </submittedName>
</protein>
<feature type="signal peptide" evidence="1">
    <location>
        <begin position="1"/>
        <end position="26"/>
    </location>
</feature>
<dbReference type="Proteomes" id="UP001328107">
    <property type="component" value="Unassembled WGS sequence"/>
</dbReference>
<evidence type="ECO:0000256" key="1">
    <source>
        <dbReference type="SAM" id="SignalP"/>
    </source>
</evidence>
<feature type="chain" id="PRO_5042883191" evidence="1">
    <location>
        <begin position="27"/>
        <end position="89"/>
    </location>
</feature>
<accession>A0AAN4ZHK2</accession>
<evidence type="ECO:0000313" key="2">
    <source>
        <dbReference type="EMBL" id="GMR40936.1"/>
    </source>
</evidence>
<name>A0AAN4ZHK2_9BILA</name>
<keyword evidence="3" id="KW-1185">Reference proteome</keyword>
<comment type="caution">
    <text evidence="2">The sequence shown here is derived from an EMBL/GenBank/DDBJ whole genome shotgun (WGS) entry which is preliminary data.</text>
</comment>
<proteinExistence type="predicted"/>
<keyword evidence="1" id="KW-0732">Signal</keyword>
<feature type="non-terminal residue" evidence="2">
    <location>
        <position position="1"/>
    </location>
</feature>
<reference evidence="3" key="1">
    <citation type="submission" date="2022-10" db="EMBL/GenBank/DDBJ databases">
        <title>Genome assembly of Pristionchus species.</title>
        <authorList>
            <person name="Yoshida K."/>
            <person name="Sommer R.J."/>
        </authorList>
    </citation>
    <scope>NUCLEOTIDE SEQUENCE [LARGE SCALE GENOMIC DNA]</scope>
    <source>
        <strain evidence="3">RS5460</strain>
    </source>
</reference>
<dbReference type="EMBL" id="BTRK01000003">
    <property type="protein sequence ID" value="GMR40936.1"/>
    <property type="molecule type" value="Genomic_DNA"/>
</dbReference>
<gene>
    <name evidence="2" type="ORF">PMAYCL1PPCAC_11131</name>
</gene>